<proteinExistence type="predicted"/>
<reference evidence="1 2" key="1">
    <citation type="submission" date="2019-03" db="EMBL/GenBank/DDBJ databases">
        <title>First draft genome of Liparis tanakae, snailfish: a comprehensive survey of snailfish specific genes.</title>
        <authorList>
            <person name="Kim W."/>
            <person name="Song I."/>
            <person name="Jeong J.-H."/>
            <person name="Kim D."/>
            <person name="Kim S."/>
            <person name="Ryu S."/>
            <person name="Song J.Y."/>
            <person name="Lee S.K."/>
        </authorList>
    </citation>
    <scope>NUCLEOTIDE SEQUENCE [LARGE SCALE GENOMIC DNA]</scope>
    <source>
        <tissue evidence="1">Muscle</tissue>
    </source>
</reference>
<accession>A0A4Z2J638</accession>
<keyword evidence="2" id="KW-1185">Reference proteome</keyword>
<protein>
    <submittedName>
        <fullName evidence="1">Uncharacterized protein</fullName>
    </submittedName>
</protein>
<dbReference type="AlphaFoldDB" id="A0A4Z2J638"/>
<name>A0A4Z2J638_9TELE</name>
<dbReference type="Proteomes" id="UP000314294">
    <property type="component" value="Unassembled WGS sequence"/>
</dbReference>
<gene>
    <name evidence="1" type="ORF">EYF80_004413</name>
</gene>
<dbReference type="EMBL" id="SRLO01000021">
    <property type="protein sequence ID" value="TNN85391.1"/>
    <property type="molecule type" value="Genomic_DNA"/>
</dbReference>
<comment type="caution">
    <text evidence="1">The sequence shown here is derived from an EMBL/GenBank/DDBJ whole genome shotgun (WGS) entry which is preliminary data.</text>
</comment>
<sequence>MKRLLKLLTDPNDFWVCPLGQQVEALPQDNVSVFADLIPQTIPTLDQMDVRSGHFAPTQQIGYKVDLKEGGYCHPVRPVRYDYGAVRLFLWHCQSFSSPPISSRREKGKKAFLTSPIQAEQSGELIIQKRPALSSGIRLGFDAKQSVKRNSFEDAAKGQASAEDTFNAGNLDVFRHDAFGAEDFAVESAPEATLVGGIVVASLDRWRGATSQHMQRLFVTLLPETPEGVQTYCPTKRQEDDEWNRIIKQEKRRDEATRVRREPLLYSEIRRGNENSLWD</sequence>
<organism evidence="1 2">
    <name type="scientific">Liparis tanakae</name>
    <name type="common">Tanaka's snailfish</name>
    <dbReference type="NCBI Taxonomy" id="230148"/>
    <lineage>
        <taxon>Eukaryota</taxon>
        <taxon>Metazoa</taxon>
        <taxon>Chordata</taxon>
        <taxon>Craniata</taxon>
        <taxon>Vertebrata</taxon>
        <taxon>Euteleostomi</taxon>
        <taxon>Actinopterygii</taxon>
        <taxon>Neopterygii</taxon>
        <taxon>Teleostei</taxon>
        <taxon>Neoteleostei</taxon>
        <taxon>Acanthomorphata</taxon>
        <taxon>Eupercaria</taxon>
        <taxon>Perciformes</taxon>
        <taxon>Cottioidei</taxon>
        <taxon>Cottales</taxon>
        <taxon>Liparidae</taxon>
        <taxon>Liparis</taxon>
    </lineage>
</organism>
<evidence type="ECO:0000313" key="2">
    <source>
        <dbReference type="Proteomes" id="UP000314294"/>
    </source>
</evidence>
<evidence type="ECO:0000313" key="1">
    <source>
        <dbReference type="EMBL" id="TNN85391.1"/>
    </source>
</evidence>